<dbReference type="EC" id="2.7.13.3" evidence="2"/>
<accession>A0ABT7LCT9</accession>
<gene>
    <name evidence="11" type="ORF">QQS35_21360</name>
</gene>
<evidence type="ECO:0000256" key="5">
    <source>
        <dbReference type="ARBA" id="ARBA00022741"/>
    </source>
</evidence>
<evidence type="ECO:0000256" key="6">
    <source>
        <dbReference type="ARBA" id="ARBA00022777"/>
    </source>
</evidence>
<keyword evidence="9" id="KW-0472">Membrane</keyword>
<comment type="caution">
    <text evidence="11">The sequence shown here is derived from an EMBL/GenBank/DDBJ whole genome shotgun (WGS) entry which is preliminary data.</text>
</comment>
<reference evidence="11 12" key="1">
    <citation type="submission" date="2023-06" db="EMBL/GenBank/DDBJ databases">
        <title>Aquibacillus rhizosphaerae LR5S19.</title>
        <authorList>
            <person name="Sun J.-Q."/>
        </authorList>
    </citation>
    <scope>NUCLEOTIDE SEQUENCE [LARGE SCALE GENOMIC DNA]</scope>
    <source>
        <strain evidence="11 12">LR5S19</strain>
    </source>
</reference>
<dbReference type="GO" id="GO:0016301">
    <property type="term" value="F:kinase activity"/>
    <property type="evidence" value="ECO:0007669"/>
    <property type="project" value="UniProtKB-KW"/>
</dbReference>
<keyword evidence="12" id="KW-1185">Reference proteome</keyword>
<feature type="transmembrane region" description="Helical" evidence="9">
    <location>
        <begin position="39"/>
        <end position="57"/>
    </location>
</feature>
<dbReference type="Pfam" id="PF07730">
    <property type="entry name" value="HisKA_3"/>
    <property type="match status" value="1"/>
</dbReference>
<proteinExistence type="predicted"/>
<keyword evidence="5" id="KW-0547">Nucleotide-binding</keyword>
<name>A0ABT7LCT9_9BACI</name>
<dbReference type="Proteomes" id="UP001235343">
    <property type="component" value="Unassembled WGS sequence"/>
</dbReference>
<keyword evidence="7" id="KW-0067">ATP-binding</keyword>
<feature type="transmembrane region" description="Helical" evidence="9">
    <location>
        <begin position="63"/>
        <end position="78"/>
    </location>
</feature>
<keyword evidence="9" id="KW-0812">Transmembrane</keyword>
<evidence type="ECO:0000256" key="3">
    <source>
        <dbReference type="ARBA" id="ARBA00022553"/>
    </source>
</evidence>
<comment type="catalytic activity">
    <reaction evidence="1">
        <text>ATP + protein L-histidine = ADP + protein N-phospho-L-histidine.</text>
        <dbReference type="EC" id="2.7.13.3"/>
    </reaction>
</comment>
<keyword evidence="3" id="KW-0597">Phosphoprotein</keyword>
<evidence type="ECO:0000256" key="1">
    <source>
        <dbReference type="ARBA" id="ARBA00000085"/>
    </source>
</evidence>
<keyword evidence="8" id="KW-0902">Two-component regulatory system</keyword>
<dbReference type="InterPro" id="IPR036890">
    <property type="entry name" value="HATPase_C_sf"/>
</dbReference>
<dbReference type="PANTHER" id="PTHR24421:SF10">
    <property type="entry name" value="NITRATE_NITRITE SENSOR PROTEIN NARQ"/>
    <property type="match status" value="1"/>
</dbReference>
<evidence type="ECO:0000313" key="11">
    <source>
        <dbReference type="EMBL" id="MDL4842990.1"/>
    </source>
</evidence>
<dbReference type="PANTHER" id="PTHR24421">
    <property type="entry name" value="NITRATE/NITRITE SENSOR PROTEIN NARX-RELATED"/>
    <property type="match status" value="1"/>
</dbReference>
<dbReference type="Gene3D" id="3.30.565.10">
    <property type="entry name" value="Histidine kinase-like ATPase, C-terminal domain"/>
    <property type="match status" value="1"/>
</dbReference>
<evidence type="ECO:0000259" key="10">
    <source>
        <dbReference type="Pfam" id="PF07730"/>
    </source>
</evidence>
<dbReference type="EMBL" id="JASTZU010000063">
    <property type="protein sequence ID" value="MDL4842990.1"/>
    <property type="molecule type" value="Genomic_DNA"/>
</dbReference>
<organism evidence="11 12">
    <name type="scientific">Aquibacillus rhizosphaerae</name>
    <dbReference type="NCBI Taxonomy" id="3051431"/>
    <lineage>
        <taxon>Bacteria</taxon>
        <taxon>Bacillati</taxon>
        <taxon>Bacillota</taxon>
        <taxon>Bacilli</taxon>
        <taxon>Bacillales</taxon>
        <taxon>Bacillaceae</taxon>
        <taxon>Aquibacillus</taxon>
    </lineage>
</organism>
<keyword evidence="6 11" id="KW-0418">Kinase</keyword>
<protein>
    <recommendedName>
        <fullName evidence="2">histidine kinase</fullName>
        <ecNumber evidence="2">2.7.13.3</ecNumber>
    </recommendedName>
</protein>
<feature type="transmembrane region" description="Helical" evidence="9">
    <location>
        <begin position="108"/>
        <end position="125"/>
    </location>
</feature>
<feature type="domain" description="Signal transduction histidine kinase subgroup 3 dimerisation and phosphoacceptor" evidence="10">
    <location>
        <begin position="164"/>
        <end position="225"/>
    </location>
</feature>
<dbReference type="InterPro" id="IPR050482">
    <property type="entry name" value="Sensor_HK_TwoCompSys"/>
</dbReference>
<feature type="transmembrane region" description="Helical" evidence="9">
    <location>
        <begin position="12"/>
        <end position="32"/>
    </location>
</feature>
<keyword evidence="9" id="KW-1133">Transmembrane helix</keyword>
<dbReference type="CDD" id="cd16917">
    <property type="entry name" value="HATPase_UhpB-NarQ-NarX-like"/>
    <property type="match status" value="1"/>
</dbReference>
<evidence type="ECO:0000256" key="4">
    <source>
        <dbReference type="ARBA" id="ARBA00022679"/>
    </source>
</evidence>
<evidence type="ECO:0000256" key="8">
    <source>
        <dbReference type="ARBA" id="ARBA00023012"/>
    </source>
</evidence>
<keyword evidence="4" id="KW-0808">Transferase</keyword>
<evidence type="ECO:0000256" key="7">
    <source>
        <dbReference type="ARBA" id="ARBA00022840"/>
    </source>
</evidence>
<dbReference type="Gene3D" id="1.20.5.1930">
    <property type="match status" value="1"/>
</dbReference>
<dbReference type="RefSeq" id="WP_285934283.1">
    <property type="nucleotide sequence ID" value="NZ_JASTZU010000063.1"/>
</dbReference>
<evidence type="ECO:0000256" key="9">
    <source>
        <dbReference type="SAM" id="Phobius"/>
    </source>
</evidence>
<evidence type="ECO:0000313" key="12">
    <source>
        <dbReference type="Proteomes" id="UP001235343"/>
    </source>
</evidence>
<feature type="transmembrane region" description="Helical" evidence="9">
    <location>
        <begin position="85"/>
        <end position="102"/>
    </location>
</feature>
<sequence>MTHSDQTTNISAIQWVGSASFFAIYFLIPLFQKQMIIQALLWLGACFCVSTVFWPYYEGIPNYYVLLLFSYIAGEAVFRLNKKYSVPIGVLIAVSLLVTSLVRNSFPLSFIVLYIIIASIALWIFHRYNIQLTESEARYEALLHEYRLLKRKNISDEKLARQQERTEIAREIHDSVGHKLSNLLMQLEVARMEVDKMTVGRLELLKDLAKESLEETRHAVKTLKNEEIGGITAIISLIRKLEAESFIRIQFSVKNHAFSAPLTSEQMVAVYRAVQEALTNVMRHGPFREATVLFEAPGESVFRFEISNPIASEFRVKEGFGLISMRERVEQTGGSLQVLVYQRCFIIRGTFPFLKGEKGEAYDSNTVS</sequence>
<evidence type="ECO:0000256" key="2">
    <source>
        <dbReference type="ARBA" id="ARBA00012438"/>
    </source>
</evidence>
<dbReference type="InterPro" id="IPR011712">
    <property type="entry name" value="Sig_transdc_His_kin_sub3_dim/P"/>
</dbReference>